<dbReference type="Proteomes" id="UP001430953">
    <property type="component" value="Unassembled WGS sequence"/>
</dbReference>
<sequence length="125" mass="14686">MFHGHRVSTTTKYRQSHFVDVVAELKKNAFCTFVNFKEGKKGRRSKTSSLKMNEEHDELVLVATEVTSTCEYPRSMTSIVGIETTDSMHRRRYLVAFTDEGKKKKNVEYKINLTIYYYIDRRNCD</sequence>
<dbReference type="AlphaFoldDB" id="A0AAW2G2Z1"/>
<organism evidence="1 2">
    <name type="scientific">Cardiocondyla obscurior</name>
    <dbReference type="NCBI Taxonomy" id="286306"/>
    <lineage>
        <taxon>Eukaryota</taxon>
        <taxon>Metazoa</taxon>
        <taxon>Ecdysozoa</taxon>
        <taxon>Arthropoda</taxon>
        <taxon>Hexapoda</taxon>
        <taxon>Insecta</taxon>
        <taxon>Pterygota</taxon>
        <taxon>Neoptera</taxon>
        <taxon>Endopterygota</taxon>
        <taxon>Hymenoptera</taxon>
        <taxon>Apocrita</taxon>
        <taxon>Aculeata</taxon>
        <taxon>Formicoidea</taxon>
        <taxon>Formicidae</taxon>
        <taxon>Myrmicinae</taxon>
        <taxon>Cardiocondyla</taxon>
    </lineage>
</organism>
<protein>
    <submittedName>
        <fullName evidence="1">Uncharacterized protein</fullName>
    </submittedName>
</protein>
<keyword evidence="2" id="KW-1185">Reference proteome</keyword>
<name>A0AAW2G2Z1_9HYME</name>
<accession>A0AAW2G2Z1</accession>
<proteinExistence type="predicted"/>
<reference evidence="1 2" key="1">
    <citation type="submission" date="2023-03" db="EMBL/GenBank/DDBJ databases">
        <title>High recombination rates correlate with genetic variation in Cardiocondyla obscurior ants.</title>
        <authorList>
            <person name="Errbii M."/>
        </authorList>
    </citation>
    <scope>NUCLEOTIDE SEQUENCE [LARGE SCALE GENOMIC DNA]</scope>
    <source>
        <strain evidence="1">Alpha-2009</strain>
        <tissue evidence="1">Whole body</tissue>
    </source>
</reference>
<evidence type="ECO:0000313" key="2">
    <source>
        <dbReference type="Proteomes" id="UP001430953"/>
    </source>
</evidence>
<comment type="caution">
    <text evidence="1">The sequence shown here is derived from an EMBL/GenBank/DDBJ whole genome shotgun (WGS) entry which is preliminary data.</text>
</comment>
<evidence type="ECO:0000313" key="1">
    <source>
        <dbReference type="EMBL" id="KAL0120765.1"/>
    </source>
</evidence>
<dbReference type="EMBL" id="JADYXP020000007">
    <property type="protein sequence ID" value="KAL0120765.1"/>
    <property type="molecule type" value="Genomic_DNA"/>
</dbReference>
<gene>
    <name evidence="1" type="ORF">PUN28_008447</name>
</gene>